<reference evidence="10 13" key="2">
    <citation type="submission" date="2020-04" db="EMBL/GenBank/DDBJ databases">
        <authorList>
            <person name="De Canck E."/>
        </authorList>
    </citation>
    <scope>NUCLEOTIDE SEQUENCE [LARGE SCALE GENOMIC DNA]</scope>
    <source>
        <strain evidence="10 13">LMG 27174</strain>
    </source>
</reference>
<evidence type="ECO:0000256" key="3">
    <source>
        <dbReference type="ARBA" id="ARBA00022553"/>
    </source>
</evidence>
<evidence type="ECO:0000313" key="13">
    <source>
        <dbReference type="Proteomes" id="UP000494205"/>
    </source>
</evidence>
<evidence type="ECO:0000259" key="9">
    <source>
        <dbReference type="PROSITE" id="PS50113"/>
    </source>
</evidence>
<keyword evidence="5 10" id="KW-0418">Kinase</keyword>
<dbReference type="SMART" id="SM00388">
    <property type="entry name" value="HisKA"/>
    <property type="match status" value="1"/>
</dbReference>
<dbReference type="InterPro" id="IPR036097">
    <property type="entry name" value="HisK_dim/P_sf"/>
</dbReference>
<dbReference type="CDD" id="cd00130">
    <property type="entry name" value="PAS"/>
    <property type="match status" value="4"/>
</dbReference>
<proteinExistence type="predicted"/>
<feature type="domain" description="PAC" evidence="9">
    <location>
        <begin position="324"/>
        <end position="376"/>
    </location>
</feature>
<dbReference type="InterPro" id="IPR035965">
    <property type="entry name" value="PAS-like_dom_sf"/>
</dbReference>
<feature type="modified residue" description="4-aspartylphosphate" evidence="6">
    <location>
        <position position="807"/>
    </location>
</feature>
<dbReference type="SUPFAM" id="SSF47384">
    <property type="entry name" value="Homodimeric domain of signal transducing histidine kinase"/>
    <property type="match status" value="1"/>
</dbReference>
<keyword evidence="3 6" id="KW-0597">Phosphoprotein</keyword>
<evidence type="ECO:0000313" key="12">
    <source>
        <dbReference type="Proteomes" id="UP000235659"/>
    </source>
</evidence>
<dbReference type="PANTHER" id="PTHR43047">
    <property type="entry name" value="TWO-COMPONENT HISTIDINE PROTEIN KINASE"/>
    <property type="match status" value="1"/>
</dbReference>
<dbReference type="CDD" id="cd17580">
    <property type="entry name" value="REC_2_DhkD-like"/>
    <property type="match status" value="1"/>
</dbReference>
<dbReference type="InterPro" id="IPR005467">
    <property type="entry name" value="His_kinase_dom"/>
</dbReference>
<dbReference type="EMBL" id="PNXY01000022">
    <property type="protein sequence ID" value="PMS26914.1"/>
    <property type="molecule type" value="Genomic_DNA"/>
</dbReference>
<dbReference type="AlphaFoldDB" id="A0A2N7WBZ9"/>
<dbReference type="PROSITE" id="PS50109">
    <property type="entry name" value="HIS_KIN"/>
    <property type="match status" value="1"/>
</dbReference>
<dbReference type="InterPro" id="IPR000700">
    <property type="entry name" value="PAS-assoc_C"/>
</dbReference>
<dbReference type="PROSITE" id="PS50110">
    <property type="entry name" value="RESPONSE_REGULATORY"/>
    <property type="match status" value="1"/>
</dbReference>
<dbReference type="EC" id="2.7.13.3" evidence="2"/>
<protein>
    <recommendedName>
        <fullName evidence="2">histidine kinase</fullName>
        <ecNumber evidence="2">2.7.13.3</ecNumber>
    </recommendedName>
</protein>
<sequence length="882" mass="97793">MSNNDIADHVPALVWTAEARGIVTYANLASRKYLGNPFAPNTTLHWDQFVLEDDVKKVLDAWRSALTVGESVKVNARLKRFDGKYRWHKLRLQPIFDEARVLSGACGIAMDIDDFVKAGEAYEIGERRLRFALDAARVGAWEWDMGSRTARISAQLAQIYGLDPQQAEVPLQWLFDRIPESHRAWFARELTGRLHECVPFELDFPIELEDGRRLWLRTRGETDCGTGSEIERVFGVTYDITEQHDAQTERERSEQRYRALVEASSELTWIADAAGHTNQLGNWQSFAPQGGLDAGGEWLDLVHPDDQDSAREKWSKIVRAQVPGSMTFRLRRRDGSWRTMVARAAPLHDDDGTLREWFCMATDVTAERAAAAALEERNLRLQVAMRAARMTIGYLSLDSWTACWDSEDAVPGVQAAPTALRYDAALHRVHPEDRAVVDAAMRRVALTGEFDKPLEFRIVMGDRESWLQSQAVLQRDDNGKPWRVIASAVDITQRKTLELALRETDRRKDEFLAMLAHELRNPLAPMRNAIALLRREKEAGMRSGELVGMLSRQVDHMARLVDDLLEVSRITHGRIMLRREPLLLGTAVYGALETVSSMATSRGQHLTVRLPPAPVWLHADALRLSQILVNVLNNACKYTDPGGNVCVTALADERFATVTIEDNGSGISADLLPHIFDLFAQGERTLDRAHGGLGIGLSLVKKLVELHGGSIDITSPGPGRGATVSIRLPLAVPPETPPTLHEAPPAAGPSHAERASLHVLIVDDNKDAADSLALLCESEGYHVDVAYRADDALAKAEAEPVDAALLDIGLPDTDGYELARMIRLKGEPRPMLIAVTGYGQADDHLRVQAAGFDHHLVKPVDIEYLMSLLAELSPAAASPHAE</sequence>
<dbReference type="CDD" id="cd00082">
    <property type="entry name" value="HisKA"/>
    <property type="match status" value="1"/>
</dbReference>
<dbReference type="Pfam" id="PF00512">
    <property type="entry name" value="HisKA"/>
    <property type="match status" value="1"/>
</dbReference>
<dbReference type="RefSeq" id="WP_102634923.1">
    <property type="nucleotide sequence ID" value="NZ_CADIJZ010000024.1"/>
</dbReference>
<dbReference type="Pfam" id="PF00072">
    <property type="entry name" value="Response_reg"/>
    <property type="match status" value="1"/>
</dbReference>
<organism evidence="10 13">
    <name type="scientific">Paraburkholderia rhynchosiae</name>
    <dbReference type="NCBI Taxonomy" id="487049"/>
    <lineage>
        <taxon>Bacteria</taxon>
        <taxon>Pseudomonadati</taxon>
        <taxon>Pseudomonadota</taxon>
        <taxon>Betaproteobacteria</taxon>
        <taxon>Burkholderiales</taxon>
        <taxon>Burkholderiaceae</taxon>
        <taxon>Paraburkholderia</taxon>
    </lineage>
</organism>
<dbReference type="GO" id="GO:0009927">
    <property type="term" value="F:histidine phosphotransfer kinase activity"/>
    <property type="evidence" value="ECO:0007669"/>
    <property type="project" value="TreeGrafter"/>
</dbReference>
<feature type="domain" description="Response regulatory" evidence="8">
    <location>
        <begin position="758"/>
        <end position="873"/>
    </location>
</feature>
<dbReference type="Pfam" id="PF08448">
    <property type="entry name" value="PAS_4"/>
    <property type="match status" value="1"/>
</dbReference>
<comment type="catalytic activity">
    <reaction evidence="1">
        <text>ATP + protein L-histidine = ADP + protein N-phospho-L-histidine.</text>
        <dbReference type="EC" id="2.7.13.3"/>
    </reaction>
</comment>
<evidence type="ECO:0000313" key="11">
    <source>
        <dbReference type="EMBL" id="PMS26914.1"/>
    </source>
</evidence>
<evidence type="ECO:0000256" key="1">
    <source>
        <dbReference type="ARBA" id="ARBA00000085"/>
    </source>
</evidence>
<evidence type="ECO:0000256" key="6">
    <source>
        <dbReference type="PROSITE-ProRule" id="PRU00169"/>
    </source>
</evidence>
<dbReference type="GO" id="GO:0000155">
    <property type="term" value="F:phosphorelay sensor kinase activity"/>
    <property type="evidence" value="ECO:0007669"/>
    <property type="project" value="InterPro"/>
</dbReference>
<keyword evidence="12" id="KW-1185">Reference proteome</keyword>
<keyword evidence="4 10" id="KW-0808">Transferase</keyword>
<feature type="domain" description="PAC" evidence="9">
    <location>
        <begin position="450"/>
        <end position="503"/>
    </location>
</feature>
<gene>
    <name evidence="10" type="primary">rcsC_20</name>
    <name evidence="11" type="ORF">C0Z16_25940</name>
    <name evidence="10" type="ORF">LMG27174_05447</name>
</gene>
<evidence type="ECO:0000259" key="8">
    <source>
        <dbReference type="PROSITE" id="PS50110"/>
    </source>
</evidence>
<dbReference type="GO" id="GO:0005886">
    <property type="term" value="C:plasma membrane"/>
    <property type="evidence" value="ECO:0007669"/>
    <property type="project" value="TreeGrafter"/>
</dbReference>
<dbReference type="InterPro" id="IPR036890">
    <property type="entry name" value="HATPase_C_sf"/>
</dbReference>
<accession>A0A2N7WBZ9</accession>
<evidence type="ECO:0000256" key="5">
    <source>
        <dbReference type="ARBA" id="ARBA00022777"/>
    </source>
</evidence>
<dbReference type="Gene3D" id="3.30.565.10">
    <property type="entry name" value="Histidine kinase-like ATPase, C-terminal domain"/>
    <property type="match status" value="1"/>
</dbReference>
<dbReference type="SMART" id="SM00091">
    <property type="entry name" value="PAS"/>
    <property type="match status" value="3"/>
</dbReference>
<dbReference type="SUPFAM" id="SSF55874">
    <property type="entry name" value="ATPase domain of HSP90 chaperone/DNA topoisomerase II/histidine kinase"/>
    <property type="match status" value="1"/>
</dbReference>
<dbReference type="InterPro" id="IPR003594">
    <property type="entry name" value="HATPase_dom"/>
</dbReference>
<dbReference type="SUPFAM" id="SSF52172">
    <property type="entry name" value="CheY-like"/>
    <property type="match status" value="1"/>
</dbReference>
<name>A0A2N7WBZ9_9BURK</name>
<dbReference type="InterPro" id="IPR003661">
    <property type="entry name" value="HisK_dim/P_dom"/>
</dbReference>
<dbReference type="SMART" id="SM00448">
    <property type="entry name" value="REC"/>
    <property type="match status" value="1"/>
</dbReference>
<dbReference type="InterPro" id="IPR013656">
    <property type="entry name" value="PAS_4"/>
</dbReference>
<dbReference type="OrthoDB" id="9768069at2"/>
<evidence type="ECO:0000259" key="7">
    <source>
        <dbReference type="PROSITE" id="PS50109"/>
    </source>
</evidence>
<feature type="domain" description="Histidine kinase" evidence="7">
    <location>
        <begin position="514"/>
        <end position="732"/>
    </location>
</feature>
<evidence type="ECO:0000313" key="10">
    <source>
        <dbReference type="EMBL" id="CAB3726910.1"/>
    </source>
</evidence>
<dbReference type="InterPro" id="IPR001789">
    <property type="entry name" value="Sig_transdc_resp-reg_receiver"/>
</dbReference>
<dbReference type="PANTHER" id="PTHR43047:SF72">
    <property type="entry name" value="OSMOSENSING HISTIDINE PROTEIN KINASE SLN1"/>
    <property type="match status" value="1"/>
</dbReference>
<dbReference type="SUPFAM" id="SSF55785">
    <property type="entry name" value="PYP-like sensor domain (PAS domain)"/>
    <property type="match status" value="4"/>
</dbReference>
<dbReference type="Gene3D" id="3.30.450.20">
    <property type="entry name" value="PAS domain"/>
    <property type="match status" value="4"/>
</dbReference>
<dbReference type="InterPro" id="IPR013655">
    <property type="entry name" value="PAS_fold_3"/>
</dbReference>
<dbReference type="SMART" id="SM00387">
    <property type="entry name" value="HATPase_c"/>
    <property type="match status" value="1"/>
</dbReference>
<evidence type="ECO:0000256" key="2">
    <source>
        <dbReference type="ARBA" id="ARBA00012438"/>
    </source>
</evidence>
<dbReference type="PRINTS" id="PR00344">
    <property type="entry name" value="BCTRLSENSOR"/>
</dbReference>
<dbReference type="Pfam" id="PF08447">
    <property type="entry name" value="PAS_3"/>
    <property type="match status" value="2"/>
</dbReference>
<reference evidence="11 12" key="1">
    <citation type="submission" date="2018-01" db="EMBL/GenBank/DDBJ databases">
        <title>Whole genome analyses suggest that Burkholderia sensu lato contains two further novel genera in the rhizoxinica-symbiotica group Mycetohabitans gen. nov., and Trinickia gen. nov.: implications for the evolution of diazotrophy and nodulation in the Burkholderiaceae.</title>
        <authorList>
            <person name="Estrada-de los Santos P."/>
            <person name="Palmer M."/>
            <person name="Chavez-Ramirez B."/>
            <person name="Beukes C."/>
            <person name="Steenkamp E.T."/>
            <person name="Hirsch A.M."/>
            <person name="Manyaka P."/>
            <person name="Maluk M."/>
            <person name="Lafos M."/>
            <person name="Crook M."/>
            <person name="Gross E."/>
            <person name="Simon M.F."/>
            <person name="Bueno dos Reis Junior F."/>
            <person name="Poole P.S."/>
            <person name="Venter S.N."/>
            <person name="James E.K."/>
        </authorList>
    </citation>
    <scope>NUCLEOTIDE SEQUENCE [LARGE SCALE GENOMIC DNA]</scope>
    <source>
        <strain evidence="11 12">WSM 3937</strain>
    </source>
</reference>
<dbReference type="InterPro" id="IPR001610">
    <property type="entry name" value="PAC"/>
</dbReference>
<dbReference type="InterPro" id="IPR000014">
    <property type="entry name" value="PAS"/>
</dbReference>
<dbReference type="Proteomes" id="UP000235659">
    <property type="component" value="Unassembled WGS sequence"/>
</dbReference>
<feature type="domain" description="PAC" evidence="9">
    <location>
        <begin position="200"/>
        <end position="252"/>
    </location>
</feature>
<evidence type="ECO:0000256" key="4">
    <source>
        <dbReference type="ARBA" id="ARBA00022679"/>
    </source>
</evidence>
<dbReference type="Proteomes" id="UP000494205">
    <property type="component" value="Unassembled WGS sequence"/>
</dbReference>
<dbReference type="Gene3D" id="1.10.287.130">
    <property type="match status" value="1"/>
</dbReference>
<feature type="domain" description="PAC" evidence="9">
    <location>
        <begin position="72"/>
        <end position="124"/>
    </location>
</feature>
<dbReference type="EMBL" id="CADIJZ010000024">
    <property type="protein sequence ID" value="CAB3726910.1"/>
    <property type="molecule type" value="Genomic_DNA"/>
</dbReference>
<dbReference type="Gene3D" id="3.40.50.2300">
    <property type="match status" value="1"/>
</dbReference>
<dbReference type="InterPro" id="IPR004358">
    <property type="entry name" value="Sig_transdc_His_kin-like_C"/>
</dbReference>
<dbReference type="Pfam" id="PF02518">
    <property type="entry name" value="HATPase_c"/>
    <property type="match status" value="1"/>
</dbReference>
<dbReference type="PROSITE" id="PS50113">
    <property type="entry name" value="PAC"/>
    <property type="match status" value="4"/>
</dbReference>
<dbReference type="CDD" id="cd00075">
    <property type="entry name" value="HATPase"/>
    <property type="match status" value="1"/>
</dbReference>
<dbReference type="InterPro" id="IPR011006">
    <property type="entry name" value="CheY-like_superfamily"/>
</dbReference>
<dbReference type="NCBIfam" id="TIGR00229">
    <property type="entry name" value="sensory_box"/>
    <property type="match status" value="2"/>
</dbReference>
<dbReference type="SMART" id="SM00086">
    <property type="entry name" value="PAC"/>
    <property type="match status" value="4"/>
</dbReference>